<dbReference type="Gene3D" id="1.25.10.10">
    <property type="entry name" value="Leucine-rich Repeat Variant"/>
    <property type="match status" value="1"/>
</dbReference>
<protein>
    <recommendedName>
        <fullName evidence="7">BP28 C-terminal domain-containing protein</fullName>
    </recommendedName>
</protein>
<keyword evidence="9" id="KW-1185">Reference proteome</keyword>
<keyword evidence="5" id="KW-0539">Nucleus</keyword>
<dbReference type="InterPro" id="IPR016024">
    <property type="entry name" value="ARM-type_fold"/>
</dbReference>
<keyword evidence="6" id="KW-0687">Ribonucleoprotein</keyword>
<dbReference type="AlphaFoldDB" id="A0A0K9PUM2"/>
<dbReference type="GO" id="GO:0005730">
    <property type="term" value="C:nucleolus"/>
    <property type="evidence" value="ECO:0007669"/>
    <property type="project" value="UniProtKB-SubCell"/>
</dbReference>
<gene>
    <name evidence="8" type="ORF">ZOSMA_15G00710</name>
</gene>
<evidence type="ECO:0000313" key="9">
    <source>
        <dbReference type="Proteomes" id="UP000036987"/>
    </source>
</evidence>
<dbReference type="InterPro" id="IPR011989">
    <property type="entry name" value="ARM-like"/>
</dbReference>
<evidence type="ECO:0000313" key="8">
    <source>
        <dbReference type="EMBL" id="KMZ72733.1"/>
    </source>
</evidence>
<evidence type="ECO:0000256" key="1">
    <source>
        <dbReference type="ARBA" id="ARBA00004604"/>
    </source>
</evidence>
<dbReference type="Proteomes" id="UP000036987">
    <property type="component" value="Unassembled WGS sequence"/>
</dbReference>
<dbReference type="PANTHER" id="PTHR13457:SF1">
    <property type="entry name" value="HEAT REPEAT-CONTAINING PROTEIN 1"/>
    <property type="match status" value="1"/>
</dbReference>
<accession>A0A0K9PUM2</accession>
<evidence type="ECO:0000256" key="4">
    <source>
        <dbReference type="ARBA" id="ARBA00022552"/>
    </source>
</evidence>
<dbReference type="OrthoDB" id="31183at2759"/>
<dbReference type="EMBL" id="LFYR01000620">
    <property type="protein sequence ID" value="KMZ72733.1"/>
    <property type="molecule type" value="Genomic_DNA"/>
</dbReference>
<sequence length="346" mass="39637">MQFRLTLPPLLKIYSDALESGDASLALVFEMLVAAIGVMDKSSIVTYHTKIFEQCLLALDLRHEHPKSIKIIDGVEKNVIHAIVTLTLRLTESMFRPLFLQSLEWAESEVVEHDSLALRSVNRNISFYNLVNKMAEEQRSLFVPYFKYLIDGSTRYLTEQDNDSNSLSQKHKKRKINGDIKLKNGSLSPEKWHLRALILNSLYKCFLYDTGNLKFLNATNFQLVADPPTMEDQLSDIPTVEEVDLILVCCLGQMAVAVGSDDIWKQLNHDVLMQTRSEKLRPRILGLKVVKFLMEHLKEEYLVLLPETIPFLGELLEDSEHIVKSLAQSVFKELESISGENLRRYL</sequence>
<dbReference type="GO" id="GO:1990904">
    <property type="term" value="C:ribonucleoprotein complex"/>
    <property type="evidence" value="ECO:0007669"/>
    <property type="project" value="UniProtKB-KW"/>
</dbReference>
<keyword evidence="3" id="KW-0690">Ribosome biogenesis</keyword>
<dbReference type="Pfam" id="PF08146">
    <property type="entry name" value="BP28CT"/>
    <property type="match status" value="1"/>
</dbReference>
<dbReference type="GO" id="GO:0006364">
    <property type="term" value="P:rRNA processing"/>
    <property type="evidence" value="ECO:0007669"/>
    <property type="project" value="UniProtKB-KW"/>
</dbReference>
<evidence type="ECO:0000256" key="3">
    <source>
        <dbReference type="ARBA" id="ARBA00022517"/>
    </source>
</evidence>
<dbReference type="STRING" id="29655.A0A0K9PUM2"/>
<dbReference type="PANTHER" id="PTHR13457">
    <property type="entry name" value="BAP28"/>
    <property type="match status" value="1"/>
</dbReference>
<evidence type="ECO:0000256" key="2">
    <source>
        <dbReference type="ARBA" id="ARBA00010559"/>
    </source>
</evidence>
<evidence type="ECO:0000256" key="6">
    <source>
        <dbReference type="ARBA" id="ARBA00023274"/>
    </source>
</evidence>
<organism evidence="8 9">
    <name type="scientific">Zostera marina</name>
    <name type="common">Eelgrass</name>
    <dbReference type="NCBI Taxonomy" id="29655"/>
    <lineage>
        <taxon>Eukaryota</taxon>
        <taxon>Viridiplantae</taxon>
        <taxon>Streptophyta</taxon>
        <taxon>Embryophyta</taxon>
        <taxon>Tracheophyta</taxon>
        <taxon>Spermatophyta</taxon>
        <taxon>Magnoliopsida</taxon>
        <taxon>Liliopsida</taxon>
        <taxon>Zosteraceae</taxon>
        <taxon>Zostera</taxon>
    </lineage>
</organism>
<comment type="caution">
    <text evidence="8">The sequence shown here is derived from an EMBL/GenBank/DDBJ whole genome shotgun (WGS) entry which is preliminary data.</text>
</comment>
<dbReference type="SUPFAM" id="SSF48371">
    <property type="entry name" value="ARM repeat"/>
    <property type="match status" value="1"/>
</dbReference>
<name>A0A0K9PUM2_ZOSMR</name>
<comment type="subcellular location">
    <subcellularLocation>
        <location evidence="1">Nucleus</location>
        <location evidence="1">Nucleolus</location>
    </subcellularLocation>
</comment>
<evidence type="ECO:0000259" key="7">
    <source>
        <dbReference type="SMART" id="SM01036"/>
    </source>
</evidence>
<dbReference type="InterPro" id="IPR040191">
    <property type="entry name" value="UTP10"/>
</dbReference>
<evidence type="ECO:0000256" key="5">
    <source>
        <dbReference type="ARBA" id="ARBA00023242"/>
    </source>
</evidence>
<comment type="similarity">
    <text evidence="2">Belongs to the HEATR1/UTP10 family.</text>
</comment>
<feature type="domain" description="BP28 C-terminal" evidence="7">
    <location>
        <begin position="41"/>
        <end position="213"/>
    </location>
</feature>
<keyword evidence="4" id="KW-0698">rRNA processing</keyword>
<proteinExistence type="inferred from homology"/>
<dbReference type="InterPro" id="IPR012954">
    <property type="entry name" value="BP28_C_dom"/>
</dbReference>
<reference evidence="9" key="1">
    <citation type="journal article" date="2016" name="Nature">
        <title>The genome of the seagrass Zostera marina reveals angiosperm adaptation to the sea.</title>
        <authorList>
            <person name="Olsen J.L."/>
            <person name="Rouze P."/>
            <person name="Verhelst B."/>
            <person name="Lin Y.-C."/>
            <person name="Bayer T."/>
            <person name="Collen J."/>
            <person name="Dattolo E."/>
            <person name="De Paoli E."/>
            <person name="Dittami S."/>
            <person name="Maumus F."/>
            <person name="Michel G."/>
            <person name="Kersting A."/>
            <person name="Lauritano C."/>
            <person name="Lohaus R."/>
            <person name="Toepel M."/>
            <person name="Tonon T."/>
            <person name="Vanneste K."/>
            <person name="Amirebrahimi M."/>
            <person name="Brakel J."/>
            <person name="Bostroem C."/>
            <person name="Chovatia M."/>
            <person name="Grimwood J."/>
            <person name="Jenkins J.W."/>
            <person name="Jueterbock A."/>
            <person name="Mraz A."/>
            <person name="Stam W.T."/>
            <person name="Tice H."/>
            <person name="Bornberg-Bauer E."/>
            <person name="Green P.J."/>
            <person name="Pearson G.A."/>
            <person name="Procaccini G."/>
            <person name="Duarte C.M."/>
            <person name="Schmutz J."/>
            <person name="Reusch T.B.H."/>
            <person name="Van de Peer Y."/>
        </authorList>
    </citation>
    <scope>NUCLEOTIDE SEQUENCE [LARGE SCALE GENOMIC DNA]</scope>
    <source>
        <strain evidence="9">cv. Finnish</strain>
    </source>
</reference>
<dbReference type="SMART" id="SM01036">
    <property type="entry name" value="BP28CT"/>
    <property type="match status" value="1"/>
</dbReference>